<dbReference type="InterPro" id="IPR024079">
    <property type="entry name" value="MetalloPept_cat_dom_sf"/>
</dbReference>
<evidence type="ECO:0000256" key="1">
    <source>
        <dbReference type="ARBA" id="ARBA00022670"/>
    </source>
</evidence>
<sequence length="901" mass="98025">MKKKIYLFWAIAAIGSHSLYGQNFWKKTKINERNLVESKRNIGADYSNAYTLDINQLKSALQTAPVSKTGMATQSTVTLDIPGLDGKFEKYAIYETSNMAPELAAKFPDIKSYRGLSVKDPGKRVSFGLSSKEVNIIIFNTDQKPAVIEPATKDASIYLVSPADPETLSTISTFECHTQEKKNDNTSKVFPTDNTNDKKFRTYRLAASTDGEFSEYHGGTLANSISAVNNLMSYINPVYERDLSIHMNLVANNDLIIYLDKNTDPYSTYTAAQTLDQEIKTTLDNTIGSGNYDLGMLFSNQNTGGGKASAIGGVCKGGAAYAGAVGLTPTPSGFVYAMIVAHEMGHLFGANHSFSRPENVDFIFISSPETGANREPGSGTTIMGYPGVTGTYDVADKHSDQFLHYSISQINNYIKTTSCATIVDMSNNPPTVNAGEDYTIPKGTAFKLTAIATDPDNNSLTYSWEEADISPPNPAFVLSGSYSFPDRTSTTTPNFRVYPPVSSPTRYFPPLKEVLDGSLYSTWNMISNVARNMKFISLVRDNATDGGQTATDEAIVSINGNTGPFKITSVSLNQNYPSGSSHLLKWDVAGTNAPPVNTQSVNILISTDGGTTFNQLISNTPNDGEETITIPSTPSQKAYIIVESVGNVYYAASPAFAINYNITMNCTQYPANGTFAIAPNAPATMNINIPNTTVIEDINIPVDISYTDLKNLALTLRSPNDTQNQIFWYSNCPGKNILKAAFDQEGESSAINCNNLNSNPPVRIEPVRLDLSKYYGQNPNGNWIIKAIDTVTNSTASGTVNAAAIELCTREAISTLGVKDLLSEKDEFQIYPNPSNGKFNVLMKKNTNTEVQIFDIAGRLVHSQTGITNDTRIDLTQFAKGNYIMVFNTGTKKIAKKVIIK</sequence>
<gene>
    <name evidence="6" type="ORF">C1631_011585</name>
</gene>
<dbReference type="SUPFAM" id="SSF49785">
    <property type="entry name" value="Galactose-binding domain-like"/>
    <property type="match status" value="1"/>
</dbReference>
<name>A0A316XEG0_9FLAO</name>
<evidence type="ECO:0000259" key="5">
    <source>
        <dbReference type="PROSITE" id="PS51829"/>
    </source>
</evidence>
<keyword evidence="7" id="KW-1185">Reference proteome</keyword>
<dbReference type="PROSITE" id="PS50215">
    <property type="entry name" value="ADAM_MEPRO"/>
    <property type="match status" value="1"/>
</dbReference>
<feature type="domain" description="P/Homo B" evidence="5">
    <location>
        <begin position="652"/>
        <end position="814"/>
    </location>
</feature>
<dbReference type="SUPFAM" id="SSF55486">
    <property type="entry name" value="Metalloproteases ('zincins'), catalytic domain"/>
    <property type="match status" value="1"/>
</dbReference>
<proteinExistence type="predicted"/>
<dbReference type="NCBIfam" id="TIGR04183">
    <property type="entry name" value="Por_Secre_tail"/>
    <property type="match status" value="1"/>
</dbReference>
<dbReference type="PROSITE" id="PS51829">
    <property type="entry name" value="P_HOMO_B"/>
    <property type="match status" value="1"/>
</dbReference>
<dbReference type="PANTHER" id="PTHR11905:SF159">
    <property type="entry name" value="ADAM METALLOPROTEASE"/>
    <property type="match status" value="1"/>
</dbReference>
<dbReference type="InterPro" id="IPR013783">
    <property type="entry name" value="Ig-like_fold"/>
</dbReference>
<dbReference type="InterPro" id="IPR002884">
    <property type="entry name" value="P_dom"/>
</dbReference>
<reference evidence="6 7" key="1">
    <citation type="submission" date="2018-04" db="EMBL/GenBank/DDBJ databases">
        <title>Draft Genome Sequence of Phosphate-Solubilizing Chryseobacterium sp. ISE14 that is a Biocontrol and Plant Growth-Promoting Rhizobacterium Isolated from Cucumber.</title>
        <authorList>
            <person name="Jeong J.-J."/>
            <person name="Sang M.K."/>
            <person name="Choi I.-G."/>
            <person name="Kim K.D."/>
        </authorList>
    </citation>
    <scope>NUCLEOTIDE SEQUENCE [LARGE SCALE GENOMIC DNA]</scope>
    <source>
        <strain evidence="6 7">ISE14</strain>
    </source>
</reference>
<evidence type="ECO:0000259" key="4">
    <source>
        <dbReference type="PROSITE" id="PS50215"/>
    </source>
</evidence>
<keyword evidence="2" id="KW-0732">Signal</keyword>
<evidence type="ECO:0000256" key="3">
    <source>
        <dbReference type="ARBA" id="ARBA00022801"/>
    </source>
</evidence>
<dbReference type="InterPro" id="IPR026444">
    <property type="entry name" value="Secre_tail"/>
</dbReference>
<dbReference type="OrthoDB" id="9792152at2"/>
<dbReference type="GO" id="GO:0006508">
    <property type="term" value="P:proteolysis"/>
    <property type="evidence" value="ECO:0007669"/>
    <property type="project" value="UniProtKB-KW"/>
</dbReference>
<dbReference type="Gene3D" id="2.60.40.10">
    <property type="entry name" value="Immunoglobulins"/>
    <property type="match status" value="1"/>
</dbReference>
<keyword evidence="1" id="KW-0645">Protease</keyword>
<dbReference type="Pfam" id="PF13583">
    <property type="entry name" value="Reprolysin_4"/>
    <property type="match status" value="1"/>
</dbReference>
<comment type="caution">
    <text evidence="6">The sequence shown here is derived from an EMBL/GenBank/DDBJ whole genome shotgun (WGS) entry which is preliminary data.</text>
</comment>
<dbReference type="Gene3D" id="2.60.120.260">
    <property type="entry name" value="Galactose-binding domain-like"/>
    <property type="match status" value="1"/>
</dbReference>
<evidence type="ECO:0000313" key="6">
    <source>
        <dbReference type="EMBL" id="PWN70593.1"/>
    </source>
</evidence>
<dbReference type="Pfam" id="PF18962">
    <property type="entry name" value="Por_Secre_tail"/>
    <property type="match status" value="1"/>
</dbReference>
<feature type="domain" description="Peptidase M12B" evidence="4">
    <location>
        <begin position="201"/>
        <end position="426"/>
    </location>
</feature>
<evidence type="ECO:0008006" key="8">
    <source>
        <dbReference type="Google" id="ProtNLM"/>
    </source>
</evidence>
<dbReference type="EMBL" id="PPED02000002">
    <property type="protein sequence ID" value="PWN70593.1"/>
    <property type="molecule type" value="Genomic_DNA"/>
</dbReference>
<dbReference type="InterPro" id="IPR001590">
    <property type="entry name" value="Peptidase_M12B"/>
</dbReference>
<dbReference type="AlphaFoldDB" id="A0A316XEG0"/>
<keyword evidence="3" id="KW-0378">Hydrolase</keyword>
<evidence type="ECO:0000256" key="2">
    <source>
        <dbReference type="ARBA" id="ARBA00022729"/>
    </source>
</evidence>
<accession>A0A316XEG0</accession>
<protein>
    <recommendedName>
        <fullName evidence="8">T9SS C-terminal target domain-containing protein</fullName>
    </recommendedName>
</protein>
<dbReference type="GO" id="GO:0004222">
    <property type="term" value="F:metalloendopeptidase activity"/>
    <property type="evidence" value="ECO:0007669"/>
    <property type="project" value="InterPro"/>
</dbReference>
<dbReference type="RefSeq" id="WP_109712228.1">
    <property type="nucleotide sequence ID" value="NZ_PPED02000002.1"/>
</dbReference>
<evidence type="ECO:0000313" key="7">
    <source>
        <dbReference type="Proteomes" id="UP000236594"/>
    </source>
</evidence>
<dbReference type="Proteomes" id="UP000236594">
    <property type="component" value="Unassembled WGS sequence"/>
</dbReference>
<dbReference type="Gene3D" id="3.40.390.10">
    <property type="entry name" value="Collagenase (Catalytic Domain)"/>
    <property type="match status" value="1"/>
</dbReference>
<dbReference type="PANTHER" id="PTHR11905">
    <property type="entry name" value="ADAM A DISINTEGRIN AND METALLOPROTEASE DOMAIN"/>
    <property type="match status" value="1"/>
</dbReference>
<dbReference type="InterPro" id="IPR008979">
    <property type="entry name" value="Galactose-bd-like_sf"/>
</dbReference>
<dbReference type="GO" id="GO:0004252">
    <property type="term" value="F:serine-type endopeptidase activity"/>
    <property type="evidence" value="ECO:0007669"/>
    <property type="project" value="InterPro"/>
</dbReference>
<organism evidence="6 7">
    <name type="scientific">Chryseobacterium phosphatilyticum</name>
    <dbReference type="NCBI Taxonomy" id="475075"/>
    <lineage>
        <taxon>Bacteria</taxon>
        <taxon>Pseudomonadati</taxon>
        <taxon>Bacteroidota</taxon>
        <taxon>Flavobacteriia</taxon>
        <taxon>Flavobacteriales</taxon>
        <taxon>Weeksellaceae</taxon>
        <taxon>Chryseobacterium group</taxon>
        <taxon>Chryseobacterium</taxon>
    </lineage>
</organism>